<proteinExistence type="predicted"/>
<dbReference type="RefSeq" id="WP_344930814.1">
    <property type="nucleotide sequence ID" value="NZ_BAABCW010000031.1"/>
</dbReference>
<gene>
    <name evidence="1" type="ORF">GCM10022393_41760</name>
</gene>
<comment type="caution">
    <text evidence="1">The sequence shown here is derived from an EMBL/GenBank/DDBJ whole genome shotgun (WGS) entry which is preliminary data.</text>
</comment>
<keyword evidence="2" id="KW-1185">Reference proteome</keyword>
<accession>A0ABP6UWZ6</accession>
<reference evidence="2" key="1">
    <citation type="journal article" date="2019" name="Int. J. Syst. Evol. Microbiol.">
        <title>The Global Catalogue of Microorganisms (GCM) 10K type strain sequencing project: providing services to taxonomists for standard genome sequencing and annotation.</title>
        <authorList>
            <consortium name="The Broad Institute Genomics Platform"/>
            <consortium name="The Broad Institute Genome Sequencing Center for Infectious Disease"/>
            <person name="Wu L."/>
            <person name="Ma J."/>
        </authorList>
    </citation>
    <scope>NUCLEOTIDE SEQUENCE [LARGE SCALE GENOMIC DNA]</scope>
    <source>
        <strain evidence="2">JCM 17106</strain>
    </source>
</reference>
<dbReference type="EMBL" id="BAABCW010000031">
    <property type="protein sequence ID" value="GAA3522768.1"/>
    <property type="molecule type" value="Genomic_DNA"/>
</dbReference>
<name>A0ABP6UWZ6_9FLAO</name>
<dbReference type="Proteomes" id="UP001500459">
    <property type="component" value="Unassembled WGS sequence"/>
</dbReference>
<evidence type="ECO:0000313" key="1">
    <source>
        <dbReference type="EMBL" id="GAA3522768.1"/>
    </source>
</evidence>
<evidence type="ECO:0000313" key="2">
    <source>
        <dbReference type="Proteomes" id="UP001500459"/>
    </source>
</evidence>
<organism evidence="1 2">
    <name type="scientific">Aquimarina addita</name>
    <dbReference type="NCBI Taxonomy" id="870485"/>
    <lineage>
        <taxon>Bacteria</taxon>
        <taxon>Pseudomonadati</taxon>
        <taxon>Bacteroidota</taxon>
        <taxon>Flavobacteriia</taxon>
        <taxon>Flavobacteriales</taxon>
        <taxon>Flavobacteriaceae</taxon>
        <taxon>Aquimarina</taxon>
    </lineage>
</organism>
<sequence length="198" mass="23779">MPKPLTLPYLFDERKNIGVSDLIKWKYLKKGSEKSGIVTWRNGYNEITSRINIKVIFTNDEQTLKLDYKSENEIYDVTIYLVSTPSNLGKGKVWYFIYPYTGKRCRKLHLIYGKFIHRSALKSGLYTKQTYSKKWRQMEKAHGYYFDIDKYYQQLYKKHFKKYYKGKPTKRYLRLMQSIAKAESIDHRDIERLMVFGA</sequence>
<protein>
    <submittedName>
        <fullName evidence="1">Uncharacterized protein</fullName>
    </submittedName>
</protein>